<dbReference type="Proteomes" id="UP001152604">
    <property type="component" value="Unassembled WGS sequence"/>
</dbReference>
<evidence type="ECO:0000313" key="2">
    <source>
        <dbReference type="Proteomes" id="UP001152604"/>
    </source>
</evidence>
<gene>
    <name evidence="1" type="ORF">MES4922_140037</name>
</gene>
<accession>A0ABN8JJ06</accession>
<name>A0ABN8JJ06_9HYPH</name>
<organism evidence="1 2">
    <name type="scientific">Mesorhizobium ventifaucium</name>
    <dbReference type="NCBI Taxonomy" id="666020"/>
    <lineage>
        <taxon>Bacteria</taxon>
        <taxon>Pseudomonadati</taxon>
        <taxon>Pseudomonadota</taxon>
        <taxon>Alphaproteobacteria</taxon>
        <taxon>Hyphomicrobiales</taxon>
        <taxon>Phyllobacteriaceae</taxon>
        <taxon>Mesorhizobium</taxon>
    </lineage>
</organism>
<reference evidence="1" key="1">
    <citation type="submission" date="2022-03" db="EMBL/GenBank/DDBJ databases">
        <authorList>
            <person name="Brunel B."/>
        </authorList>
    </citation>
    <scope>NUCLEOTIDE SEQUENCE</scope>
    <source>
        <strain evidence="1">STM4922sample</strain>
    </source>
</reference>
<comment type="caution">
    <text evidence="1">The sequence shown here is derived from an EMBL/GenBank/DDBJ whole genome shotgun (WGS) entry which is preliminary data.</text>
</comment>
<proteinExistence type="predicted"/>
<protein>
    <submittedName>
        <fullName evidence="1">Uncharacterized protein</fullName>
    </submittedName>
</protein>
<dbReference type="EMBL" id="CAKXZS010000006">
    <property type="protein sequence ID" value="CAH2395917.1"/>
    <property type="molecule type" value="Genomic_DNA"/>
</dbReference>
<sequence>MPCIYVQPAFTVHRRLGVYQRTARMVVPEGPLRNPRLWRRARADRVRVPICSGQRVACPLVPDNC</sequence>
<evidence type="ECO:0000313" key="1">
    <source>
        <dbReference type="EMBL" id="CAH2395917.1"/>
    </source>
</evidence>
<keyword evidence="2" id="KW-1185">Reference proteome</keyword>